<comment type="caution">
    <text evidence="1">Lacks conserved residue(s) required for the propagation of feature annotation.</text>
</comment>
<gene>
    <name evidence="5" type="ORF">DNTS_011401</name>
</gene>
<feature type="domain" description="Laminin G" evidence="4">
    <location>
        <begin position="757"/>
        <end position="919"/>
    </location>
</feature>
<dbReference type="InterPro" id="IPR009254">
    <property type="entry name" value="Laminin_aI"/>
</dbReference>
<organism evidence="5 6">
    <name type="scientific">Danionella cerebrum</name>
    <dbReference type="NCBI Taxonomy" id="2873325"/>
    <lineage>
        <taxon>Eukaryota</taxon>
        <taxon>Metazoa</taxon>
        <taxon>Chordata</taxon>
        <taxon>Craniata</taxon>
        <taxon>Vertebrata</taxon>
        <taxon>Euteleostomi</taxon>
        <taxon>Actinopterygii</taxon>
        <taxon>Neopterygii</taxon>
        <taxon>Teleostei</taxon>
        <taxon>Ostariophysi</taxon>
        <taxon>Cypriniformes</taxon>
        <taxon>Danionidae</taxon>
        <taxon>Danioninae</taxon>
        <taxon>Danionella</taxon>
    </lineage>
</organism>
<dbReference type="InterPro" id="IPR001791">
    <property type="entry name" value="Laminin_G"/>
</dbReference>
<evidence type="ECO:0000256" key="3">
    <source>
        <dbReference type="SAM" id="MobiDB-lite"/>
    </source>
</evidence>
<proteinExistence type="predicted"/>
<dbReference type="GO" id="GO:0045995">
    <property type="term" value="P:regulation of embryonic development"/>
    <property type="evidence" value="ECO:0007669"/>
    <property type="project" value="InterPro"/>
</dbReference>
<sequence length="953" mass="107220">MELEKLDVELRRIKDQFKITQPPRSTEELRKIEEAIQDTLNFLDKFSSQVNSQRPKIIQLERKVFTLAEEMDKLKEKVQVKSMVAQEALDNAEKSLLRATDLEKETQNLLIKIRELVKQLRDSGGASQSSVDFTKLFKDSYRMLEEMEKIDFTAHKEEAEKEQEQARKFLEDVQIFFKRCEENEVASKRAATQLSIHESKLMELVDLLQQAQHVLKKAALQNNVNAEGLKEIQVQDSKAQTTPHGTALRSLSIPKRIIGVETIWALQNVTGVLPPLAEITTYKNITEAIKAAEEAATEAKESAEKALDKVISEDFIDRLKELKNNSHNLLRNTTRAWREVKAGVECFESGSLHVLRLPEASKNFDDQKQRLLDALKRKDGAQGELFDVQDGFKVISRDDTGNVIAAAKNTAAETIQTTSAMMKQLDEIRAEVSRISITPAVSKLDRLLSDVESTVSNVSSAFPSVLERVDELNAEISGSNNISGRINHIKELIEQAREAANRVMVPVRFTGSGHVELRPPKDLDDLRAYTSLTLSLQRPEKPPGRGDDPRVQEEVDNLFVMYIGNKNASGDFIGMTLRNNVLHVIYNLNGQEYDLEMSNITQSSSDLAFFDKIDMYRIYADAGVTHTKLFTSTNPLPADTKGYMGDQIGNLLDLKPDQAIFYVGGFPDSFELRDAAVAFHENPESQQRNEAEHMQEQKELSDQISPPGSLGDGKYQGCIEFSNFNDKFQSLYNFKKAVNINLETPCRRQIPSSSLDSDYFEGSGYAKVLLERFPSFLQIQQRVKTRARDALLLYLGDEDDDFYYSVSLEGGYIFLRGQEKDVVLKPVRSASTAGFSPEANVRVFIVDKRTFKVIIGNTEVERSDSIPRKFKHYYIGGIPKALRERYNITIPALNGCVKISSAAGVIPDVKEKVSVGRGCSDQLLMVRKAEFSLGSSLEKLREDLSLDGLSLSL</sequence>
<dbReference type="AlphaFoldDB" id="A0A553P5G5"/>
<protein>
    <recommendedName>
        <fullName evidence="4">Laminin G domain-containing protein</fullName>
    </recommendedName>
</protein>
<feature type="coiled-coil region" evidence="2">
    <location>
        <begin position="57"/>
        <end position="119"/>
    </location>
</feature>
<dbReference type="InterPro" id="IPR010307">
    <property type="entry name" value="Laminin_dom_II"/>
</dbReference>
<evidence type="ECO:0000313" key="6">
    <source>
        <dbReference type="Proteomes" id="UP000316079"/>
    </source>
</evidence>
<dbReference type="OrthoDB" id="5984158at2759"/>
<evidence type="ECO:0000313" key="5">
    <source>
        <dbReference type="EMBL" id="TRY72927.1"/>
    </source>
</evidence>
<comment type="caution">
    <text evidence="5">The sequence shown here is derived from an EMBL/GenBank/DDBJ whole genome shotgun (WGS) entry which is preliminary data.</text>
</comment>
<dbReference type="STRING" id="623744.A0A553P5G5"/>
<dbReference type="CDD" id="cd00110">
    <property type="entry name" value="LamG"/>
    <property type="match status" value="1"/>
</dbReference>
<dbReference type="GO" id="GO:0005102">
    <property type="term" value="F:signaling receptor binding"/>
    <property type="evidence" value="ECO:0007669"/>
    <property type="project" value="InterPro"/>
</dbReference>
<dbReference type="GO" id="GO:0030155">
    <property type="term" value="P:regulation of cell adhesion"/>
    <property type="evidence" value="ECO:0007669"/>
    <property type="project" value="InterPro"/>
</dbReference>
<dbReference type="PROSITE" id="PS50025">
    <property type="entry name" value="LAM_G_DOMAIN"/>
    <property type="match status" value="1"/>
</dbReference>
<name>A0A553P5G5_9TELE</name>
<dbReference type="GO" id="GO:0007155">
    <property type="term" value="P:cell adhesion"/>
    <property type="evidence" value="ECO:0007669"/>
    <property type="project" value="InterPro"/>
</dbReference>
<dbReference type="Pfam" id="PF06008">
    <property type="entry name" value="Laminin_I"/>
    <property type="match status" value="1"/>
</dbReference>
<keyword evidence="2" id="KW-0175">Coiled coil</keyword>
<feature type="region of interest" description="Disordered" evidence="3">
    <location>
        <begin position="682"/>
        <end position="708"/>
    </location>
</feature>
<accession>A0A553P5G5</accession>
<dbReference type="GO" id="GO:0030334">
    <property type="term" value="P:regulation of cell migration"/>
    <property type="evidence" value="ECO:0007669"/>
    <property type="project" value="InterPro"/>
</dbReference>
<evidence type="ECO:0000256" key="2">
    <source>
        <dbReference type="SAM" id="Coils"/>
    </source>
</evidence>
<dbReference type="Pfam" id="PF06009">
    <property type="entry name" value="Laminin_II"/>
    <property type="match status" value="1"/>
</dbReference>
<feature type="non-terminal residue" evidence="5">
    <location>
        <position position="953"/>
    </location>
</feature>
<dbReference type="EMBL" id="SRMA01026740">
    <property type="protein sequence ID" value="TRY72927.1"/>
    <property type="molecule type" value="Genomic_DNA"/>
</dbReference>
<feature type="compositionally biased region" description="Basic and acidic residues" evidence="3">
    <location>
        <begin position="682"/>
        <end position="701"/>
    </location>
</feature>
<dbReference type="Proteomes" id="UP000316079">
    <property type="component" value="Unassembled WGS sequence"/>
</dbReference>
<keyword evidence="6" id="KW-1185">Reference proteome</keyword>
<reference evidence="5 6" key="1">
    <citation type="journal article" date="2019" name="Sci. Data">
        <title>Hybrid genome assembly and annotation of Danionella translucida.</title>
        <authorList>
            <person name="Kadobianskyi M."/>
            <person name="Schulze L."/>
            <person name="Schuelke M."/>
            <person name="Judkewitz B."/>
        </authorList>
    </citation>
    <scope>NUCLEOTIDE SEQUENCE [LARGE SCALE GENOMIC DNA]</scope>
    <source>
        <strain evidence="5 6">Bolton</strain>
    </source>
</reference>
<feature type="coiled-coil region" evidence="2">
    <location>
        <begin position="282"/>
        <end position="332"/>
    </location>
</feature>
<evidence type="ECO:0000256" key="1">
    <source>
        <dbReference type="PROSITE-ProRule" id="PRU00122"/>
    </source>
</evidence>
<dbReference type="InterPro" id="IPR013320">
    <property type="entry name" value="ConA-like_dom_sf"/>
</dbReference>
<dbReference type="Gene3D" id="2.60.120.200">
    <property type="match status" value="2"/>
</dbReference>
<evidence type="ECO:0000259" key="4">
    <source>
        <dbReference type="PROSITE" id="PS50025"/>
    </source>
</evidence>
<dbReference type="SUPFAM" id="SSF49899">
    <property type="entry name" value="Concanavalin A-like lectins/glucanases"/>
    <property type="match status" value="2"/>
</dbReference>